<dbReference type="AlphaFoldDB" id="A0A1L4BS53"/>
<dbReference type="OrthoDB" id="9154076at2"/>
<dbReference type="STRING" id="573570.F7310_04525"/>
<feature type="region of interest" description="Disordered" evidence="1">
    <location>
        <begin position="104"/>
        <end position="132"/>
    </location>
</feature>
<evidence type="ECO:0000256" key="1">
    <source>
        <dbReference type="SAM" id="MobiDB-lite"/>
    </source>
</evidence>
<evidence type="ECO:0000313" key="2">
    <source>
        <dbReference type="EMBL" id="API86667.1"/>
    </source>
</evidence>
<sequence length="268" mass="30320">MDLAKCVLDNKIYNAKDFAKVDGFEEKSKNLICLECGHTAFFRRPSISGQGACFGSRPHGVGCKLGASSSEKLLGHLEESEKEIINSGDRIKVDFKFGSESSSHITETENENEVSNNLGKNHSCKNGTKRSSRNRRLKSLLNMLIHDVNFAISSQKIDVGYKHPYYASNLFKRHYEISSEDIGKFRGVYGVVVSIRIQEDSFWINFSGENKDFSILINDKSSFLLRFKKYKDINEIVGLYVLCFGDIKLSLKNKPYIKLDSISKIAFK</sequence>
<protein>
    <submittedName>
        <fullName evidence="2">Uncharacterized protein</fullName>
    </submittedName>
</protein>
<dbReference type="Proteomes" id="UP000184222">
    <property type="component" value="Chromosome"/>
</dbReference>
<organism evidence="2 3">
    <name type="scientific">Francisella uliginis</name>
    <dbReference type="NCBI Taxonomy" id="573570"/>
    <lineage>
        <taxon>Bacteria</taxon>
        <taxon>Pseudomonadati</taxon>
        <taxon>Pseudomonadota</taxon>
        <taxon>Gammaproteobacteria</taxon>
        <taxon>Thiotrichales</taxon>
        <taxon>Francisellaceae</taxon>
        <taxon>Francisella</taxon>
    </lineage>
</organism>
<accession>A0A1L4BS53</accession>
<evidence type="ECO:0000313" key="3">
    <source>
        <dbReference type="Proteomes" id="UP000184222"/>
    </source>
</evidence>
<name>A0A1L4BS53_9GAMM</name>
<reference evidence="2 3" key="1">
    <citation type="journal article" date="2016" name="Appl. Environ. Microbiol.">
        <title>Whole genome relationships among Francisella bacteria of diverse origin define new species and provide specific regions for detection.</title>
        <authorList>
            <person name="Challacombe J.F."/>
            <person name="Petersen J.M."/>
            <person name="Gallegos-Graves V."/>
            <person name="Hodge D."/>
            <person name="Pillai S."/>
            <person name="Kuske C.R."/>
        </authorList>
    </citation>
    <scope>NUCLEOTIDE SEQUENCE [LARGE SCALE GENOMIC DNA]</scope>
    <source>
        <strain evidence="3">TX07-7310</strain>
    </source>
</reference>
<dbReference type="KEGG" id="frx:F7310_04525"/>
<dbReference type="EMBL" id="CP016796">
    <property type="protein sequence ID" value="API86667.1"/>
    <property type="molecule type" value="Genomic_DNA"/>
</dbReference>
<proteinExistence type="predicted"/>
<gene>
    <name evidence="2" type="ORF">F7310_04525</name>
</gene>
<keyword evidence="3" id="KW-1185">Reference proteome</keyword>
<dbReference type="RefSeq" id="WP_072712114.1">
    <property type="nucleotide sequence ID" value="NZ_CP016796.1"/>
</dbReference>